<feature type="repeat" description="TPR" evidence="3">
    <location>
        <begin position="239"/>
        <end position="272"/>
    </location>
</feature>
<name>A0ABW9DPZ1_9BURK</name>
<evidence type="ECO:0000256" key="2">
    <source>
        <dbReference type="ARBA" id="ARBA00022803"/>
    </source>
</evidence>
<feature type="repeat" description="TPR" evidence="3">
    <location>
        <begin position="273"/>
        <end position="306"/>
    </location>
</feature>
<evidence type="ECO:0000313" key="5">
    <source>
        <dbReference type="Proteomes" id="UP001629432"/>
    </source>
</evidence>
<dbReference type="PROSITE" id="PS50293">
    <property type="entry name" value="TPR_REGION"/>
    <property type="match status" value="3"/>
</dbReference>
<evidence type="ECO:0000256" key="1">
    <source>
        <dbReference type="ARBA" id="ARBA00022737"/>
    </source>
</evidence>
<dbReference type="RefSeq" id="WP_408333863.1">
    <property type="nucleotide sequence ID" value="NZ_JAQQCF010000003.1"/>
</dbReference>
<dbReference type="Proteomes" id="UP001629432">
    <property type="component" value="Unassembled WGS sequence"/>
</dbReference>
<dbReference type="SUPFAM" id="SSF53756">
    <property type="entry name" value="UDP-Glycosyltransferase/glycogen phosphorylase"/>
    <property type="match status" value="1"/>
</dbReference>
<dbReference type="InterPro" id="IPR019734">
    <property type="entry name" value="TPR_rpt"/>
</dbReference>
<feature type="repeat" description="TPR" evidence="3">
    <location>
        <begin position="69"/>
        <end position="102"/>
    </location>
</feature>
<dbReference type="Pfam" id="PF13432">
    <property type="entry name" value="TPR_16"/>
    <property type="match status" value="4"/>
</dbReference>
<feature type="repeat" description="TPR" evidence="3">
    <location>
        <begin position="171"/>
        <end position="204"/>
    </location>
</feature>
<reference evidence="4 5" key="1">
    <citation type="journal article" date="2024" name="Chem. Sci.">
        <title>Discovery of megapolipeptins by genome mining of a Burkholderiales bacteria collection.</title>
        <authorList>
            <person name="Paulo B.S."/>
            <person name="Recchia M.J.J."/>
            <person name="Lee S."/>
            <person name="Fergusson C.H."/>
            <person name="Romanowski S.B."/>
            <person name="Hernandez A."/>
            <person name="Krull N."/>
            <person name="Liu D.Y."/>
            <person name="Cavanagh H."/>
            <person name="Bos A."/>
            <person name="Gray C.A."/>
            <person name="Murphy B.T."/>
            <person name="Linington R.G."/>
            <person name="Eustaquio A.S."/>
        </authorList>
    </citation>
    <scope>NUCLEOTIDE SEQUENCE [LARGE SCALE GENOMIC DNA]</scope>
    <source>
        <strain evidence="4 5">RL17-338-BIC-A</strain>
    </source>
</reference>
<accession>A0ABW9DPZ1</accession>
<dbReference type="SUPFAM" id="SSF48452">
    <property type="entry name" value="TPR-like"/>
    <property type="match status" value="2"/>
</dbReference>
<dbReference type="EMBL" id="JAQQCF010000003">
    <property type="protein sequence ID" value="MFM0636062.1"/>
    <property type="molecule type" value="Genomic_DNA"/>
</dbReference>
<dbReference type="PANTHER" id="PTHR44809">
    <property type="match status" value="1"/>
</dbReference>
<dbReference type="Pfam" id="PF07719">
    <property type="entry name" value="TPR_2"/>
    <property type="match status" value="1"/>
</dbReference>
<dbReference type="SMART" id="SM00028">
    <property type="entry name" value="TPR"/>
    <property type="match status" value="9"/>
</dbReference>
<dbReference type="InterPro" id="IPR013105">
    <property type="entry name" value="TPR_2"/>
</dbReference>
<feature type="repeat" description="TPR" evidence="3">
    <location>
        <begin position="137"/>
        <end position="170"/>
    </location>
</feature>
<evidence type="ECO:0000313" key="4">
    <source>
        <dbReference type="EMBL" id="MFM0636062.1"/>
    </source>
</evidence>
<feature type="repeat" description="TPR" evidence="3">
    <location>
        <begin position="35"/>
        <end position="68"/>
    </location>
</feature>
<dbReference type="PROSITE" id="PS50005">
    <property type="entry name" value="TPR"/>
    <property type="match status" value="8"/>
</dbReference>
<protein>
    <submittedName>
        <fullName evidence="4">Tetratricopeptide repeat protein</fullName>
    </submittedName>
</protein>
<dbReference type="PANTHER" id="PTHR44809:SF1">
    <property type="entry name" value="PROTEIN O-MANNOSYL-TRANSFERASE TMTC1"/>
    <property type="match status" value="1"/>
</dbReference>
<gene>
    <name evidence="4" type="ORF">PQQ63_05050</name>
</gene>
<proteinExistence type="predicted"/>
<sequence length="615" mass="67130">MQQVFDRAFAAHRDGRLDDAERGYRATLDGNPVHVDALHLLGVLRHQQGQHAEAAELVRRAVNLRPEDAALQLNLGNALKALGKIDDAIEQFRNALTLAPSFPMAHYNLGNAYASVGRHEDAADAFEKSLRLQPNDASSHNNLGNALHALGRHTDAITSFQRALELRPGHAGALNNMGMSLNALDRADEAIPCFQAALAAEPRFVAAHFNLANTFDATDRHEEAVASFQAAFALQPNLPPTIFGLGNALAALGRHAQALPYLERAVGLDPQFALAWLSLGTAHQALNAHAAAVRAFDQALRLRPDLASAHMNRALAWLALRDFTRGLPEYEWRLQITAQPVIQTLPRWHGEPIEQRTLLVHAEQGFGDTLQFVRFVPMAAQRAARVVLEVQPQLLPLLAPAAQAWRVTLIAQGAPRPAADLQCPLLSLPLALGTTYDTIPARTPYLSAPPAYGRKWRGSLGGHAKRKIGIAWSGRIQQNETRSMPLAALAPLFALEGIDWIVLQPELSAEEHAALDAHPQAASIHRMGKRIGDFADTAAIIERLDAVVSIDTSIAHLTGALKKPLWLMLPFAADWRWFVGETRSPWYPGVTLLRQPQPGAWGDVVEAVANELRRG</sequence>
<keyword evidence="5" id="KW-1185">Reference proteome</keyword>
<comment type="caution">
    <text evidence="4">The sequence shown here is derived from an EMBL/GenBank/DDBJ whole genome shotgun (WGS) entry which is preliminary data.</text>
</comment>
<keyword evidence="2 3" id="KW-0802">TPR repeat</keyword>
<dbReference type="Gene3D" id="1.25.40.10">
    <property type="entry name" value="Tetratricopeptide repeat domain"/>
    <property type="match status" value="5"/>
</dbReference>
<organism evidence="4 5">
    <name type="scientific">Paraburkholderia metrosideri</name>
    <dbReference type="NCBI Taxonomy" id="580937"/>
    <lineage>
        <taxon>Bacteria</taxon>
        <taxon>Pseudomonadati</taxon>
        <taxon>Pseudomonadota</taxon>
        <taxon>Betaproteobacteria</taxon>
        <taxon>Burkholderiales</taxon>
        <taxon>Burkholderiaceae</taxon>
        <taxon>Paraburkholderia</taxon>
    </lineage>
</organism>
<feature type="repeat" description="TPR" evidence="3">
    <location>
        <begin position="205"/>
        <end position="238"/>
    </location>
</feature>
<dbReference type="InterPro" id="IPR011990">
    <property type="entry name" value="TPR-like_helical_dom_sf"/>
</dbReference>
<keyword evidence="1" id="KW-0677">Repeat</keyword>
<dbReference type="InterPro" id="IPR052943">
    <property type="entry name" value="TMTC_O-mannosyl-trnsfr"/>
</dbReference>
<evidence type="ECO:0000256" key="3">
    <source>
        <dbReference type="PROSITE-ProRule" id="PRU00339"/>
    </source>
</evidence>
<dbReference type="Gene3D" id="3.40.50.2000">
    <property type="entry name" value="Glycogen Phosphorylase B"/>
    <property type="match status" value="1"/>
</dbReference>
<feature type="repeat" description="TPR" evidence="3">
    <location>
        <begin position="103"/>
        <end position="136"/>
    </location>
</feature>